<keyword evidence="1 5" id="KW-0846">Cobalamin</keyword>
<dbReference type="PANTHER" id="PTHR39330:SF1">
    <property type="entry name" value="ETHANOLAMINE AMMONIA-LYASE SMALL SUBUNIT"/>
    <property type="match status" value="1"/>
</dbReference>
<dbReference type="EMBL" id="CP080764">
    <property type="protein sequence ID" value="QYY44225.1"/>
    <property type="molecule type" value="Genomic_DNA"/>
</dbReference>
<keyword evidence="6" id="KW-0175">Coiled coil</keyword>
<evidence type="ECO:0000256" key="1">
    <source>
        <dbReference type="ARBA" id="ARBA00022628"/>
    </source>
</evidence>
<comment type="pathway">
    <text evidence="5">Amine and polyamine degradation; ethanolamine degradation.</text>
</comment>
<dbReference type="Pfam" id="PF05985">
    <property type="entry name" value="EutC"/>
    <property type="match status" value="1"/>
</dbReference>
<dbReference type="GO" id="GO:0008851">
    <property type="term" value="F:ethanolamine ammonia-lyase activity"/>
    <property type="evidence" value="ECO:0007669"/>
    <property type="project" value="UniProtKB-UniRule"/>
</dbReference>
<keyword evidence="3 5" id="KW-0170">Cobalt</keyword>
<dbReference type="GO" id="GO:0009350">
    <property type="term" value="C:ethanolamine ammonia-lyase complex"/>
    <property type="evidence" value="ECO:0007669"/>
    <property type="project" value="UniProtKB-UniRule"/>
</dbReference>
<keyword evidence="4 5" id="KW-1283">Bacterial microcompartment</keyword>
<comment type="subcellular location">
    <subcellularLocation>
        <location evidence="5">Bacterial microcompartment</location>
    </subcellularLocation>
</comment>
<evidence type="ECO:0000256" key="3">
    <source>
        <dbReference type="ARBA" id="ARBA00023285"/>
    </source>
</evidence>
<protein>
    <recommendedName>
        <fullName evidence="5">Ethanolamine ammonia-lyase small subunit</fullName>
        <shortName evidence="5">EAL small subunit</shortName>
        <ecNumber evidence="5">4.3.1.7</ecNumber>
    </recommendedName>
</protein>
<keyword evidence="2 5" id="KW-0456">Lyase</keyword>
<dbReference type="GeneID" id="97141434"/>
<feature type="binding site" evidence="5">
    <location>
        <position position="220"/>
    </location>
    <ligand>
        <name>adenosylcob(III)alamin</name>
        <dbReference type="ChEBI" id="CHEBI:18408"/>
    </ligand>
</feature>
<evidence type="ECO:0000256" key="6">
    <source>
        <dbReference type="SAM" id="Coils"/>
    </source>
</evidence>
<dbReference type="GO" id="GO:0031471">
    <property type="term" value="C:ethanolamine degradation polyhedral organelle"/>
    <property type="evidence" value="ECO:0007669"/>
    <property type="project" value="UniProtKB-UniRule"/>
</dbReference>
<dbReference type="GO" id="GO:0006520">
    <property type="term" value="P:amino acid metabolic process"/>
    <property type="evidence" value="ECO:0007669"/>
    <property type="project" value="InterPro"/>
</dbReference>
<dbReference type="HAMAP" id="MF_00601">
    <property type="entry name" value="EutC"/>
    <property type="match status" value="1"/>
</dbReference>
<evidence type="ECO:0000256" key="4">
    <source>
        <dbReference type="ARBA" id="ARBA00024446"/>
    </source>
</evidence>
<reference evidence="7 10" key="2">
    <citation type="submission" date="2021-08" db="EMBL/GenBank/DDBJ databases">
        <title>Complete genome sequence of the strain Aneurinibacillus thermoaerophilus CCM 8960.</title>
        <authorList>
            <person name="Musilova J."/>
            <person name="Kourilova X."/>
            <person name="Pernicova I."/>
            <person name="Bezdicek M."/>
            <person name="Lengerova M."/>
            <person name="Obruca S."/>
            <person name="Sedlar K."/>
        </authorList>
    </citation>
    <scope>NUCLEOTIDE SEQUENCE [LARGE SCALE GENOMIC DNA]</scope>
    <source>
        <strain evidence="7 10">CCM 8960</strain>
    </source>
</reference>
<comment type="subunit">
    <text evidence="5">The basic unit is a heterodimer which dimerizes to form tetramers. The heterotetramers trimerize; 6 large subunits form a core ring with 6 small subunits projecting outwards.</text>
</comment>
<dbReference type="GO" id="GO:0046336">
    <property type="term" value="P:ethanolamine catabolic process"/>
    <property type="evidence" value="ECO:0007669"/>
    <property type="project" value="UniProtKB-UniRule"/>
</dbReference>
<evidence type="ECO:0000313" key="9">
    <source>
        <dbReference type="Proteomes" id="UP000198956"/>
    </source>
</evidence>
<dbReference type="InterPro" id="IPR009246">
    <property type="entry name" value="EutC"/>
</dbReference>
<comment type="function">
    <text evidence="5">Catalyzes the deamination of various vicinal amino-alcohols to oxo compounds. Allows this organism to utilize ethanolamine as the sole source of nitrogen and carbon in the presence of external vitamin B12.</text>
</comment>
<comment type="catalytic activity">
    <reaction evidence="5">
        <text>ethanolamine = acetaldehyde + NH4(+)</text>
        <dbReference type="Rhea" id="RHEA:15313"/>
        <dbReference type="ChEBI" id="CHEBI:15343"/>
        <dbReference type="ChEBI" id="CHEBI:28938"/>
        <dbReference type="ChEBI" id="CHEBI:57603"/>
        <dbReference type="EC" id="4.3.1.7"/>
    </reaction>
</comment>
<dbReference type="PANTHER" id="PTHR39330">
    <property type="entry name" value="ETHANOLAMINE AMMONIA-LYASE LIGHT CHAIN"/>
    <property type="match status" value="1"/>
</dbReference>
<evidence type="ECO:0000256" key="5">
    <source>
        <dbReference type="HAMAP-Rule" id="MF_00601"/>
    </source>
</evidence>
<dbReference type="Proteomes" id="UP000826616">
    <property type="component" value="Chromosome"/>
</dbReference>
<dbReference type="InterPro" id="IPR042251">
    <property type="entry name" value="EutC_C"/>
</dbReference>
<accession>A0A1G7X633</accession>
<dbReference type="NCBIfam" id="NF003971">
    <property type="entry name" value="PRK05465.1"/>
    <property type="match status" value="1"/>
</dbReference>
<dbReference type="RefSeq" id="WP_057898950.1">
    <property type="nucleotide sequence ID" value="NZ_CP080764.1"/>
</dbReference>
<dbReference type="Gene3D" id="3.40.50.11240">
    <property type="entry name" value="Ethanolamine ammonia-lyase light chain (EutC)"/>
    <property type="match status" value="1"/>
</dbReference>
<evidence type="ECO:0000313" key="10">
    <source>
        <dbReference type="Proteomes" id="UP000826616"/>
    </source>
</evidence>
<dbReference type="AlphaFoldDB" id="A0A1G7X633"/>
<dbReference type="Gene3D" id="1.10.30.40">
    <property type="entry name" value="Ethanolamine ammonia-lyase light chain (EutC), N-terminal domain"/>
    <property type="match status" value="1"/>
</dbReference>
<reference evidence="8 9" key="1">
    <citation type="submission" date="2016-10" db="EMBL/GenBank/DDBJ databases">
        <authorList>
            <person name="de Groot N.N."/>
        </authorList>
    </citation>
    <scope>NUCLEOTIDE SEQUENCE [LARGE SCALE GENOMIC DNA]</scope>
    <source>
        <strain evidence="8 9">L 420-91</strain>
    </source>
</reference>
<comment type="cofactor">
    <cofactor evidence="5">
        <name>adenosylcob(III)alamin</name>
        <dbReference type="ChEBI" id="CHEBI:18408"/>
    </cofactor>
    <text evidence="5">Binds between the large and small subunits.</text>
</comment>
<dbReference type="GO" id="GO:0031419">
    <property type="term" value="F:cobalamin binding"/>
    <property type="evidence" value="ECO:0007669"/>
    <property type="project" value="UniProtKB-UniRule"/>
</dbReference>
<gene>
    <name evidence="5 7" type="primary">eutC</name>
    <name evidence="7" type="ORF">K3F53_08630</name>
    <name evidence="8" type="ORF">SAMN04489735_100323</name>
</gene>
<dbReference type="OrthoDB" id="114248at2"/>
<proteinExistence type="inferred from homology"/>
<name>A0A1G7X633_ANETH</name>
<dbReference type="EC" id="4.3.1.7" evidence="5"/>
<dbReference type="EMBL" id="FNDE01000003">
    <property type="protein sequence ID" value="SDG79668.1"/>
    <property type="molecule type" value="Genomic_DNA"/>
</dbReference>
<organism evidence="8 9">
    <name type="scientific">Aneurinibacillus thermoaerophilus</name>
    <dbReference type="NCBI Taxonomy" id="143495"/>
    <lineage>
        <taxon>Bacteria</taxon>
        <taxon>Bacillati</taxon>
        <taxon>Bacillota</taxon>
        <taxon>Bacilli</taxon>
        <taxon>Bacillales</taxon>
        <taxon>Paenibacillaceae</taxon>
        <taxon>Aneurinibacillus group</taxon>
        <taxon>Aneurinibacillus</taxon>
    </lineage>
</organism>
<dbReference type="UniPathway" id="UPA00560"/>
<evidence type="ECO:0000313" key="8">
    <source>
        <dbReference type="EMBL" id="SDG79668.1"/>
    </source>
</evidence>
<evidence type="ECO:0000256" key="2">
    <source>
        <dbReference type="ARBA" id="ARBA00023239"/>
    </source>
</evidence>
<comment type="similarity">
    <text evidence="5">Belongs to the EutC family.</text>
</comment>
<dbReference type="PIRSF" id="PIRSF018982">
    <property type="entry name" value="EutC"/>
    <property type="match status" value="1"/>
</dbReference>
<dbReference type="Proteomes" id="UP000198956">
    <property type="component" value="Unassembled WGS sequence"/>
</dbReference>
<dbReference type="InterPro" id="IPR042255">
    <property type="entry name" value="EutC_N"/>
</dbReference>
<sequence>MNQEKIEQVVEQVLRELTKKLQDERAEAPESQEITHAETIYFSEQKEIGVKHPHNRAAIERAQQVTPARIGIGRAGTRMRTKDYLQFRIDHAAAQDAVMKDVSDSFLASLDLPVLHTCAEDMATYLMDLDKGRKLSDESARWLEENGDKRKNVQILVCDGLSSSAVEANARDLLASLTQGLTLKNLSMAKPLFVKRARVWVQDHIASIVDCDVVISLIGERPGLATAESLSAYMIYRPNEKTVEADRTVISNIHKGGFPPLEAGAYLADLIEDIIRHQASGVKYMQKKNSQNS</sequence>
<keyword evidence="10" id="KW-1185">Reference proteome</keyword>
<evidence type="ECO:0000313" key="7">
    <source>
        <dbReference type="EMBL" id="QYY44225.1"/>
    </source>
</evidence>
<feature type="coiled-coil region" evidence="6">
    <location>
        <begin position="7"/>
        <end position="34"/>
    </location>
</feature>
<feature type="binding site" evidence="5">
    <location>
        <position position="199"/>
    </location>
    <ligand>
        <name>adenosylcob(III)alamin</name>
        <dbReference type="ChEBI" id="CHEBI:18408"/>
    </ligand>
</feature>